<organism evidence="1 2">
    <name type="scientific">Myxococcus xanthus</name>
    <dbReference type="NCBI Taxonomy" id="34"/>
    <lineage>
        <taxon>Bacteria</taxon>
        <taxon>Pseudomonadati</taxon>
        <taxon>Myxococcota</taxon>
        <taxon>Myxococcia</taxon>
        <taxon>Myxococcales</taxon>
        <taxon>Cystobacterineae</taxon>
        <taxon>Myxococcaceae</taxon>
        <taxon>Myxococcus</taxon>
    </lineage>
</organism>
<evidence type="ECO:0000313" key="2">
    <source>
        <dbReference type="Proteomes" id="UP000320179"/>
    </source>
</evidence>
<name>A0AAE6G8K6_MYXXA</name>
<reference evidence="1 2" key="1">
    <citation type="journal article" date="2019" name="Science">
        <title>Social genes are selection hotspots in kin groups of a soil microbe.</title>
        <authorList>
            <person name="Wielgoss S."/>
            <person name="Wolfensberger R."/>
            <person name="Sun L."/>
            <person name="Fiegna F."/>
            <person name="Velicer G.J."/>
        </authorList>
    </citation>
    <scope>NUCLEOTIDE SEQUENCE [LARGE SCALE GENOMIC DNA]</scope>
    <source>
        <strain evidence="1 2">MC3.5.9c15</strain>
    </source>
</reference>
<dbReference type="AlphaFoldDB" id="A0AAE6G8K6"/>
<dbReference type="Proteomes" id="UP000320179">
    <property type="component" value="Chromosome"/>
</dbReference>
<proteinExistence type="predicted"/>
<protein>
    <recommendedName>
        <fullName evidence="3">Tetratricopeptide repeat protein</fullName>
    </recommendedName>
</protein>
<gene>
    <name evidence="1" type="ORF">BHS09_29930</name>
</gene>
<evidence type="ECO:0000313" key="1">
    <source>
        <dbReference type="EMBL" id="QDE72661.1"/>
    </source>
</evidence>
<accession>A0AAE6G8K6</accession>
<dbReference type="InterPro" id="IPR011990">
    <property type="entry name" value="TPR-like_helical_dom_sf"/>
</dbReference>
<sequence>MSLFADPAALAAELGGKVLEELDSTLKARGYEAPTPLAATDEEQDRLASAIVLQSSAFDLKERNHTDAYSLLQESLVRLEQAAGAQDPYLVPQLVELARLHVQHDAPEAARRVLQRAIDIVQAQPGHEQQQVDALNEMLSEIPVQRAA</sequence>
<dbReference type="EMBL" id="CP017174">
    <property type="protein sequence ID" value="QDE72661.1"/>
    <property type="molecule type" value="Genomic_DNA"/>
</dbReference>
<dbReference type="Gene3D" id="1.25.40.10">
    <property type="entry name" value="Tetratricopeptide repeat domain"/>
    <property type="match status" value="1"/>
</dbReference>
<evidence type="ECO:0008006" key="3">
    <source>
        <dbReference type="Google" id="ProtNLM"/>
    </source>
</evidence>